<protein>
    <submittedName>
        <fullName evidence="7">CBS domain-containing protein</fullName>
    </submittedName>
</protein>
<evidence type="ECO:0000313" key="8">
    <source>
        <dbReference type="Proteomes" id="UP000198535"/>
    </source>
</evidence>
<name>A0A1I4R1L5_9EURY</name>
<dbReference type="OrthoDB" id="9280at2157"/>
<dbReference type="InterPro" id="IPR051257">
    <property type="entry name" value="Diverse_CBS-Domain"/>
</dbReference>
<evidence type="ECO:0000256" key="3">
    <source>
        <dbReference type="ARBA" id="ARBA00023167"/>
    </source>
</evidence>
<gene>
    <name evidence="7" type="ORF">SAMN04488696_1307</name>
</gene>
<proteinExistence type="predicted"/>
<feature type="domain" description="CBS" evidence="6">
    <location>
        <begin position="118"/>
        <end position="173"/>
    </location>
</feature>
<dbReference type="SUPFAM" id="SSF54631">
    <property type="entry name" value="CBS-domain pair"/>
    <property type="match status" value="1"/>
</dbReference>
<keyword evidence="2 4" id="KW-0129">CBS domain</keyword>
<evidence type="ECO:0000256" key="2">
    <source>
        <dbReference type="ARBA" id="ARBA00023122"/>
    </source>
</evidence>
<dbReference type="Gene3D" id="3.10.580.10">
    <property type="entry name" value="CBS-domain"/>
    <property type="match status" value="2"/>
</dbReference>
<dbReference type="GO" id="GO:0009086">
    <property type="term" value="P:methionine biosynthetic process"/>
    <property type="evidence" value="ECO:0007669"/>
    <property type="project" value="UniProtKB-KW"/>
</dbReference>
<dbReference type="SMART" id="SM00116">
    <property type="entry name" value="CBS"/>
    <property type="match status" value="2"/>
</dbReference>
<feature type="region of interest" description="Disordered" evidence="5">
    <location>
        <begin position="1"/>
        <end position="27"/>
    </location>
</feature>
<dbReference type="PANTHER" id="PTHR43080:SF2">
    <property type="entry name" value="CBS DOMAIN-CONTAINING PROTEIN"/>
    <property type="match status" value="1"/>
</dbReference>
<keyword evidence="3" id="KW-0486">Methionine biosynthesis</keyword>
<dbReference type="InterPro" id="IPR046342">
    <property type="entry name" value="CBS_dom_sf"/>
</dbReference>
<evidence type="ECO:0000256" key="4">
    <source>
        <dbReference type="PROSITE-ProRule" id="PRU00703"/>
    </source>
</evidence>
<dbReference type="AlphaFoldDB" id="A0A1I4R1L5"/>
<evidence type="ECO:0000313" key="7">
    <source>
        <dbReference type="EMBL" id="SFM46005.1"/>
    </source>
</evidence>
<keyword evidence="1" id="KW-0028">Amino-acid biosynthesis</keyword>
<evidence type="ECO:0000256" key="5">
    <source>
        <dbReference type="SAM" id="MobiDB-lite"/>
    </source>
</evidence>
<dbReference type="PROSITE" id="PS51371">
    <property type="entry name" value="CBS"/>
    <property type="match status" value="2"/>
</dbReference>
<evidence type="ECO:0000259" key="6">
    <source>
        <dbReference type="PROSITE" id="PS51371"/>
    </source>
</evidence>
<dbReference type="PANTHER" id="PTHR43080">
    <property type="entry name" value="CBS DOMAIN-CONTAINING PROTEIN CBSX3, MITOCHONDRIAL"/>
    <property type="match status" value="1"/>
</dbReference>
<feature type="compositionally biased region" description="Basic and acidic residues" evidence="5">
    <location>
        <begin position="8"/>
        <end position="27"/>
    </location>
</feature>
<organism evidence="7 8">
    <name type="scientific">Methanolobus profundi</name>
    <dbReference type="NCBI Taxonomy" id="487685"/>
    <lineage>
        <taxon>Archaea</taxon>
        <taxon>Methanobacteriati</taxon>
        <taxon>Methanobacteriota</taxon>
        <taxon>Stenosarchaea group</taxon>
        <taxon>Methanomicrobia</taxon>
        <taxon>Methanosarcinales</taxon>
        <taxon>Methanosarcinaceae</taxon>
        <taxon>Methanolobus</taxon>
    </lineage>
</organism>
<keyword evidence="8" id="KW-1185">Reference proteome</keyword>
<feature type="domain" description="CBS" evidence="6">
    <location>
        <begin position="41"/>
        <end position="97"/>
    </location>
</feature>
<sequence length="173" mass="19872">MSENEEGTPERTDVRKEEEDSPRDRTRLSDICADVKISEVMSEETTVVRESESIEDIIELMTRTPYHSFPVLNENDELLGVIGQDNILELLFFERSHRHHHTHLMAIKALSEDASTLMVHHPVTISPDSTLCDAADLMIKHHIDRLYVIREKKLAGVVSRADIIKKIHGLRRQ</sequence>
<dbReference type="Proteomes" id="UP000198535">
    <property type="component" value="Unassembled WGS sequence"/>
</dbReference>
<dbReference type="Pfam" id="PF00571">
    <property type="entry name" value="CBS"/>
    <property type="match status" value="2"/>
</dbReference>
<accession>A0A1I4R1L5</accession>
<dbReference type="STRING" id="487685.SAMN04488696_1307"/>
<dbReference type="InterPro" id="IPR000644">
    <property type="entry name" value="CBS_dom"/>
</dbReference>
<dbReference type="RefSeq" id="WP_091934983.1">
    <property type="nucleotide sequence ID" value="NZ_FOUJ01000002.1"/>
</dbReference>
<dbReference type="EMBL" id="FOUJ01000002">
    <property type="protein sequence ID" value="SFM46005.1"/>
    <property type="molecule type" value="Genomic_DNA"/>
</dbReference>
<evidence type="ECO:0000256" key="1">
    <source>
        <dbReference type="ARBA" id="ARBA00022605"/>
    </source>
</evidence>
<reference evidence="8" key="1">
    <citation type="submission" date="2016-10" db="EMBL/GenBank/DDBJ databases">
        <authorList>
            <person name="Varghese N."/>
            <person name="Submissions S."/>
        </authorList>
    </citation>
    <scope>NUCLEOTIDE SEQUENCE [LARGE SCALE GENOMIC DNA]</scope>
    <source>
        <strain evidence="8">Mob M</strain>
    </source>
</reference>